<dbReference type="SUPFAM" id="SSF51905">
    <property type="entry name" value="FAD/NAD(P)-binding domain"/>
    <property type="match status" value="1"/>
</dbReference>
<evidence type="ECO:0000256" key="3">
    <source>
        <dbReference type="ARBA" id="ARBA00023002"/>
    </source>
</evidence>
<sequence length="791" mass="88437">MSATDPADDSLPSDFSTPRSSQKILPSVPGDPTPHSSTSAGAPNLPTSSTQGSTISVPTNTPVKPDKSPSQGSVELFIDDGVPSLSFSNTQSQASTPQESDNTHVSRMAVQGDPAEDAFARLQEVWGGHSRSDSDITYRGHGDEATFASAAASLSPKKGAKHSRAPTAESAASSSLPTITIPPIRLTADLAASIDEPTTYGNYPPPHPRAQRVLIIGAGPAGLINARTLVDDGFHVTIIFKESTVGGAWSRITPDMMTNASWGAFTFSGLPMRRPDSNIDCPTVPAWAYQRYLQDFYLQFLGNRVMLRPCQEVWRLESTDSMSTAWAAYIRGTNYHDPEAISIDTVDFYDRVVIATGSLGPPYVPDALRNQPFVPVYHSSELANVQARQQLFPWNTIPSAGGVDNETVLVVGGGRSSMDAALYAARRQARVIWSYRDWTKWFAPPNFLDSYGANEVDILMGPARNIDSWAMWLIHRTPWIGPWLHHREWTELVNDWGLAHGPFFPPVHDTFHELPKFAGTLPIPPQELSHDITHHQIVRRPWSNSSSINPDRTVNLVGESPTQRRCRAIIAATGYNGNVYPFFSATIQNQLGLAPAPPREGWQTRVNRLMSSWSTKRQGVQANNPASQPLVYRGILPVGRYRQRDLAIVGGTRPSYLPGIAYEVESHWVSSLFKADHFLKLPRTQEELLEEIHADNEYNMARYPNVDFYRQRGGTYYVGFHDMTHTRVLLRDMGLDPWRQKSRKWWKCWDWLLVKADAEQYATLTRERREMRKKSGLFGFGRRIWSAWTWW</sequence>
<evidence type="ECO:0000259" key="5">
    <source>
        <dbReference type="Pfam" id="PF07992"/>
    </source>
</evidence>
<feature type="compositionally biased region" description="Polar residues" evidence="4">
    <location>
        <begin position="13"/>
        <end position="24"/>
    </location>
</feature>
<accession>A0A427YLN2</accession>
<dbReference type="PRINTS" id="PR00368">
    <property type="entry name" value="FADPNR"/>
</dbReference>
<dbReference type="InterPro" id="IPR023753">
    <property type="entry name" value="FAD/NAD-binding_dom"/>
</dbReference>
<gene>
    <name evidence="6" type="ORF">EHS25_009364</name>
</gene>
<dbReference type="Pfam" id="PF07992">
    <property type="entry name" value="Pyr_redox_2"/>
    <property type="match status" value="1"/>
</dbReference>
<keyword evidence="3" id="KW-0560">Oxidoreductase</keyword>
<dbReference type="AlphaFoldDB" id="A0A427YLN2"/>
<name>A0A427YLN2_9TREE</name>
<feature type="compositionally biased region" description="Polar residues" evidence="4">
    <location>
        <begin position="34"/>
        <end position="73"/>
    </location>
</feature>
<protein>
    <recommendedName>
        <fullName evidence="5">FAD/NAD(P)-binding domain-containing protein</fullName>
    </recommendedName>
</protein>
<evidence type="ECO:0000256" key="1">
    <source>
        <dbReference type="ARBA" id="ARBA00022630"/>
    </source>
</evidence>
<dbReference type="Gene3D" id="3.50.50.60">
    <property type="entry name" value="FAD/NAD(P)-binding domain"/>
    <property type="match status" value="1"/>
</dbReference>
<organism evidence="6 7">
    <name type="scientific">Saitozyma podzolica</name>
    <dbReference type="NCBI Taxonomy" id="1890683"/>
    <lineage>
        <taxon>Eukaryota</taxon>
        <taxon>Fungi</taxon>
        <taxon>Dikarya</taxon>
        <taxon>Basidiomycota</taxon>
        <taxon>Agaricomycotina</taxon>
        <taxon>Tremellomycetes</taxon>
        <taxon>Tremellales</taxon>
        <taxon>Trimorphomycetaceae</taxon>
        <taxon>Saitozyma</taxon>
    </lineage>
</organism>
<dbReference type="OrthoDB" id="2915840at2759"/>
<dbReference type="Proteomes" id="UP000279259">
    <property type="component" value="Unassembled WGS sequence"/>
</dbReference>
<keyword evidence="1" id="KW-0285">Flavoprotein</keyword>
<evidence type="ECO:0000256" key="2">
    <source>
        <dbReference type="ARBA" id="ARBA00022827"/>
    </source>
</evidence>
<evidence type="ECO:0000256" key="4">
    <source>
        <dbReference type="SAM" id="MobiDB-lite"/>
    </source>
</evidence>
<feature type="region of interest" description="Disordered" evidence="4">
    <location>
        <begin position="151"/>
        <end position="174"/>
    </location>
</feature>
<dbReference type="PANTHER" id="PTHR23023">
    <property type="entry name" value="DIMETHYLANILINE MONOOXYGENASE"/>
    <property type="match status" value="1"/>
</dbReference>
<keyword evidence="7" id="KW-1185">Reference proteome</keyword>
<dbReference type="InterPro" id="IPR050346">
    <property type="entry name" value="FMO-like"/>
</dbReference>
<evidence type="ECO:0000313" key="7">
    <source>
        <dbReference type="Proteomes" id="UP000279259"/>
    </source>
</evidence>
<keyword evidence="2" id="KW-0274">FAD</keyword>
<dbReference type="InterPro" id="IPR036188">
    <property type="entry name" value="FAD/NAD-bd_sf"/>
</dbReference>
<feature type="compositionally biased region" description="Polar residues" evidence="4">
    <location>
        <begin position="85"/>
        <end position="105"/>
    </location>
</feature>
<proteinExistence type="predicted"/>
<reference evidence="6 7" key="1">
    <citation type="submission" date="2018-11" db="EMBL/GenBank/DDBJ databases">
        <title>Genome sequence of Saitozyma podzolica DSM 27192.</title>
        <authorList>
            <person name="Aliyu H."/>
            <person name="Gorte O."/>
            <person name="Ochsenreither K."/>
        </authorList>
    </citation>
    <scope>NUCLEOTIDE SEQUENCE [LARGE SCALE GENOMIC DNA]</scope>
    <source>
        <strain evidence="6 7">DSM 27192</strain>
    </source>
</reference>
<feature type="region of interest" description="Disordered" evidence="4">
    <location>
        <begin position="1"/>
        <end position="105"/>
    </location>
</feature>
<dbReference type="EMBL" id="RSCD01000007">
    <property type="protein sequence ID" value="RSH91993.1"/>
    <property type="molecule type" value="Genomic_DNA"/>
</dbReference>
<feature type="domain" description="FAD/NAD(P)-binding" evidence="5">
    <location>
        <begin position="212"/>
        <end position="432"/>
    </location>
</feature>
<dbReference type="GO" id="GO:0016491">
    <property type="term" value="F:oxidoreductase activity"/>
    <property type="evidence" value="ECO:0007669"/>
    <property type="project" value="UniProtKB-KW"/>
</dbReference>
<evidence type="ECO:0000313" key="6">
    <source>
        <dbReference type="EMBL" id="RSH91993.1"/>
    </source>
</evidence>
<comment type="caution">
    <text evidence="6">The sequence shown here is derived from an EMBL/GenBank/DDBJ whole genome shotgun (WGS) entry which is preliminary data.</text>
</comment>
<dbReference type="STRING" id="1890683.A0A427YLN2"/>